<dbReference type="GO" id="GO:0046872">
    <property type="term" value="F:metal ion binding"/>
    <property type="evidence" value="ECO:0007669"/>
    <property type="project" value="UniProtKB-KW"/>
</dbReference>
<comment type="catalytic activity">
    <reaction evidence="4 6">
        <text>(6S)-5-formyl-5,6,7,8-tetrahydrofolate + ATP = (6R)-5,10-methenyltetrahydrofolate + ADP + phosphate</text>
        <dbReference type="Rhea" id="RHEA:10488"/>
        <dbReference type="ChEBI" id="CHEBI:30616"/>
        <dbReference type="ChEBI" id="CHEBI:43474"/>
        <dbReference type="ChEBI" id="CHEBI:57455"/>
        <dbReference type="ChEBI" id="CHEBI:57457"/>
        <dbReference type="ChEBI" id="CHEBI:456216"/>
        <dbReference type="EC" id="6.3.3.2"/>
    </reaction>
</comment>
<accession>A0A1B0D5I9</accession>
<dbReference type="InterPro" id="IPR037171">
    <property type="entry name" value="NagB/RpiA_transferase-like"/>
</dbReference>
<keyword evidence="6" id="KW-0479">Metal-binding</keyword>
<protein>
    <recommendedName>
        <fullName evidence="5 6">5-formyltetrahydrofolate cyclo-ligase</fullName>
        <ecNumber evidence="5 6">6.3.3.2</ecNumber>
    </recommendedName>
</protein>
<dbReference type="GO" id="GO:0035999">
    <property type="term" value="P:tetrahydrofolate interconversion"/>
    <property type="evidence" value="ECO:0007669"/>
    <property type="project" value="TreeGrafter"/>
</dbReference>
<name>A0A1B0D5I9_PHLPP</name>
<dbReference type="EMBL" id="AJVK01025325">
    <property type="status" value="NOT_ANNOTATED_CDS"/>
    <property type="molecule type" value="Genomic_DNA"/>
</dbReference>
<dbReference type="GO" id="GO:0005524">
    <property type="term" value="F:ATP binding"/>
    <property type="evidence" value="ECO:0007669"/>
    <property type="project" value="UniProtKB-KW"/>
</dbReference>
<dbReference type="NCBIfam" id="TIGR02727">
    <property type="entry name" value="MTHFS_bact"/>
    <property type="match status" value="1"/>
</dbReference>
<dbReference type="SUPFAM" id="SSF100950">
    <property type="entry name" value="NagB/RpiA/CoA transferase-like"/>
    <property type="match status" value="1"/>
</dbReference>
<dbReference type="GO" id="GO:0030272">
    <property type="term" value="F:5-formyltetrahydrofolate cyclo-ligase activity"/>
    <property type="evidence" value="ECO:0007669"/>
    <property type="project" value="UniProtKB-EC"/>
</dbReference>
<reference evidence="7" key="1">
    <citation type="submission" date="2022-08" db="UniProtKB">
        <authorList>
            <consortium name="EnsemblMetazoa"/>
        </authorList>
    </citation>
    <scope>IDENTIFICATION</scope>
    <source>
        <strain evidence="7">Israel</strain>
    </source>
</reference>
<evidence type="ECO:0000256" key="1">
    <source>
        <dbReference type="ARBA" id="ARBA00010638"/>
    </source>
</evidence>
<dbReference type="GO" id="GO:0005739">
    <property type="term" value="C:mitochondrion"/>
    <property type="evidence" value="ECO:0007669"/>
    <property type="project" value="TreeGrafter"/>
</dbReference>
<dbReference type="PANTHER" id="PTHR23407:SF1">
    <property type="entry name" value="5-FORMYLTETRAHYDROFOLATE CYCLO-LIGASE"/>
    <property type="match status" value="1"/>
</dbReference>
<dbReference type="VEuPathDB" id="VectorBase:PPAI002746"/>
<comment type="cofactor">
    <cofactor evidence="6">
        <name>Mg(2+)</name>
        <dbReference type="ChEBI" id="CHEBI:18420"/>
    </cofactor>
</comment>
<dbReference type="PIRSF" id="PIRSF006806">
    <property type="entry name" value="FTHF_cligase"/>
    <property type="match status" value="1"/>
</dbReference>
<evidence type="ECO:0000256" key="5">
    <source>
        <dbReference type="ARBA" id="ARBA00038966"/>
    </source>
</evidence>
<organism evidence="7 8">
    <name type="scientific">Phlebotomus papatasi</name>
    <name type="common">Sandfly</name>
    <dbReference type="NCBI Taxonomy" id="29031"/>
    <lineage>
        <taxon>Eukaryota</taxon>
        <taxon>Metazoa</taxon>
        <taxon>Ecdysozoa</taxon>
        <taxon>Arthropoda</taxon>
        <taxon>Hexapoda</taxon>
        <taxon>Insecta</taxon>
        <taxon>Pterygota</taxon>
        <taxon>Neoptera</taxon>
        <taxon>Endopterygota</taxon>
        <taxon>Diptera</taxon>
        <taxon>Nematocera</taxon>
        <taxon>Psychodoidea</taxon>
        <taxon>Psychodidae</taxon>
        <taxon>Phlebotomus</taxon>
        <taxon>Phlebotomus</taxon>
    </lineage>
</organism>
<keyword evidence="6" id="KW-0460">Magnesium</keyword>
<dbReference type="AlphaFoldDB" id="A0A1B0D5I9"/>
<dbReference type="EMBL" id="AJVK01025324">
    <property type="status" value="NOT_ANNOTATED_CDS"/>
    <property type="molecule type" value="Genomic_DNA"/>
</dbReference>
<dbReference type="InterPro" id="IPR002698">
    <property type="entry name" value="FTHF_cligase"/>
</dbReference>
<dbReference type="FunFam" id="3.40.50.10420:FF:000007">
    <property type="entry name" value="5-formyltetrahydrofolate cyclo-ligase"/>
    <property type="match status" value="1"/>
</dbReference>
<dbReference type="GO" id="GO:0009396">
    <property type="term" value="P:folic acid-containing compound biosynthetic process"/>
    <property type="evidence" value="ECO:0007669"/>
    <property type="project" value="TreeGrafter"/>
</dbReference>
<keyword evidence="8" id="KW-1185">Reference proteome</keyword>
<comment type="similarity">
    <text evidence="1 6">Belongs to the 5-formyltetrahydrofolate cyclo-ligase family.</text>
</comment>
<dbReference type="VEuPathDB" id="VectorBase:PPAPM1_004865"/>
<evidence type="ECO:0000256" key="3">
    <source>
        <dbReference type="ARBA" id="ARBA00022840"/>
    </source>
</evidence>
<evidence type="ECO:0000313" key="8">
    <source>
        <dbReference type="Proteomes" id="UP000092462"/>
    </source>
</evidence>
<keyword evidence="3 6" id="KW-0067">ATP-binding</keyword>
<dbReference type="PANTHER" id="PTHR23407">
    <property type="entry name" value="ATPASE INHIBITOR/5-FORMYLTETRAHYDROFOLATE CYCLO-LIGASE"/>
    <property type="match status" value="1"/>
</dbReference>
<dbReference type="Pfam" id="PF01812">
    <property type="entry name" value="5-FTHF_cyc-lig"/>
    <property type="match status" value="1"/>
</dbReference>
<dbReference type="EnsemblMetazoa" id="PPAI002746-RA">
    <property type="protein sequence ID" value="PPAI002746-PA"/>
    <property type="gene ID" value="PPAI002746"/>
</dbReference>
<evidence type="ECO:0000313" key="7">
    <source>
        <dbReference type="EnsemblMetazoa" id="PPAI002746-PA"/>
    </source>
</evidence>
<dbReference type="EMBL" id="AJVK01025326">
    <property type="status" value="NOT_ANNOTATED_CDS"/>
    <property type="molecule type" value="Genomic_DNA"/>
</dbReference>
<dbReference type="InterPro" id="IPR024185">
    <property type="entry name" value="FTHF_cligase-like_sf"/>
</dbReference>
<evidence type="ECO:0000256" key="6">
    <source>
        <dbReference type="RuleBase" id="RU361279"/>
    </source>
</evidence>
<evidence type="ECO:0000256" key="4">
    <source>
        <dbReference type="ARBA" id="ARBA00036539"/>
    </source>
</evidence>
<proteinExistence type="inferred from homology"/>
<dbReference type="Proteomes" id="UP000092462">
    <property type="component" value="Unassembled WGS sequence"/>
</dbReference>
<sequence length="239" mass="26709">MRNYATLTIGLSSVSFQQCASNMIRNPAKAALRLRIKARLEAMTPEGRDSQSKAITAKARLEAMIPEGRDSQSKAITAKVLALPEFKAAQRISIYLSTDAEVNTVEILKEMFHQKKEVYVPTYHKNVMEMVKLKDFADYESLPMTSWKIKQPKWSDNRESALDSGGLELILMPGVAFTESCGRCGHGMGYYDKFLARLIEKSGRDNVKLIAVAFKEQLVPDDELPMDATDVRLDAVITA</sequence>
<evidence type="ECO:0000256" key="2">
    <source>
        <dbReference type="ARBA" id="ARBA00022741"/>
    </source>
</evidence>
<keyword evidence="2 6" id="KW-0547">Nucleotide-binding</keyword>
<dbReference type="EC" id="6.3.3.2" evidence="5 6"/>
<dbReference type="Gene3D" id="3.40.50.10420">
    <property type="entry name" value="NagB/RpiA/CoA transferase-like"/>
    <property type="match status" value="1"/>
</dbReference>